<dbReference type="Pfam" id="PF01119">
    <property type="entry name" value="DNA_mis_repair"/>
    <property type="match status" value="1"/>
</dbReference>
<dbReference type="Gene3D" id="3.30.230.10">
    <property type="match status" value="1"/>
</dbReference>
<comment type="similarity">
    <text evidence="1">Belongs to the DNA mismatch repair MutL/HexB family.</text>
</comment>
<keyword evidence="7" id="KW-1185">Reference proteome</keyword>
<keyword evidence="4" id="KW-0234">DNA repair</keyword>
<dbReference type="FunFam" id="3.30.565.10:FF:000003">
    <property type="entry name" value="DNA mismatch repair endonuclease MutL"/>
    <property type="match status" value="1"/>
</dbReference>
<dbReference type="Proteomes" id="UP000008963">
    <property type="component" value="Chromosome"/>
</dbReference>
<sequence>MSLEEKQHKINLLPEHLIDQIKAGEVIERPASLVKELLENSLDANSTNIKISIIENGLELISIEDNGDGILFEDLPYAFCRHATSKIERFEDIYNLYSFGFRGEALASMAAISRITCSSTPIDNPEQGGKIVIHGAKEMSHTPLASRKQGTSIFIKDLFFNTPARLKFIKSKTSEKNAIKRVINAFILTNPKVQFSVKWDDKDKNIFKPVEDTRLADRIREIILPKNSPNKELYEFEGEYEGHSVRGFASAHTSKGNAGKSQYLFVNGRLFTDRQIHQSILRTMEKVWPFGETGHYCVMLNVPPTQVDVNVHPNKTQVKFFKANIVFSLVSASIKKFIEENFKEEVAPQNELFNRDQAKEQSVQMFSQSPFSTYSEQSNHPVSYGPSSRVLPTLSNTESATFLSRLNERYLLLTDENSKKFMIDSFALFIQYWIDNWKENYPYDEAKTTPLLISEPFQLHQGIDKLANFLKTLGLELDKLDESTYALRTIPNCFDSFNIREVLSDILTIFQQSSLNPDNFEKVLNETIKDFNPSQFFLSDYAINYILQRYTLAQALNSKAIVNLDNEALEKLFK</sequence>
<dbReference type="GO" id="GO:0006298">
    <property type="term" value="P:mismatch repair"/>
    <property type="evidence" value="ECO:0007669"/>
    <property type="project" value="InterPro"/>
</dbReference>
<evidence type="ECO:0000256" key="3">
    <source>
        <dbReference type="ARBA" id="ARBA00022763"/>
    </source>
</evidence>
<dbReference type="PANTHER" id="PTHR10073">
    <property type="entry name" value="DNA MISMATCH REPAIR PROTEIN MLH, PMS, MUTL"/>
    <property type="match status" value="1"/>
</dbReference>
<dbReference type="SUPFAM" id="SSF54211">
    <property type="entry name" value="Ribosomal protein S5 domain 2-like"/>
    <property type="match status" value="1"/>
</dbReference>
<feature type="domain" description="DNA mismatch repair protein S5" evidence="5">
    <location>
        <begin position="219"/>
        <end position="339"/>
    </location>
</feature>
<dbReference type="GO" id="GO:0005524">
    <property type="term" value="F:ATP binding"/>
    <property type="evidence" value="ECO:0007669"/>
    <property type="project" value="InterPro"/>
</dbReference>
<dbReference type="AlphaFoldDB" id="E1WXL2"/>
<dbReference type="InterPro" id="IPR020568">
    <property type="entry name" value="Ribosomal_Su5_D2-typ_SF"/>
</dbReference>
<dbReference type="STRING" id="862908.BMS_2754"/>
<dbReference type="GO" id="GO:0140664">
    <property type="term" value="F:ATP-dependent DNA damage sensor activity"/>
    <property type="evidence" value="ECO:0007669"/>
    <property type="project" value="InterPro"/>
</dbReference>
<evidence type="ECO:0000256" key="1">
    <source>
        <dbReference type="ARBA" id="ARBA00006082"/>
    </source>
</evidence>
<reference evidence="7" key="1">
    <citation type="journal article" date="2013" name="ISME J.">
        <title>A small predatory core genome in the divergent marine Bacteriovorax marinus SJ and the terrestrial Bdellovibrio bacteriovorus.</title>
        <authorList>
            <person name="Crossman L.C."/>
            <person name="Chen H."/>
            <person name="Cerdeno-Tarraga A.M."/>
            <person name="Brooks K."/>
            <person name="Quail M.A."/>
            <person name="Pineiro S.A."/>
            <person name="Hobley L."/>
            <person name="Sockett R.E."/>
            <person name="Bentley S.D."/>
            <person name="Parkhill J."/>
            <person name="Williams H.N."/>
            <person name="Stine O.C."/>
        </authorList>
    </citation>
    <scope>NUCLEOTIDE SEQUENCE [LARGE SCALE GENOMIC DNA]</scope>
    <source>
        <strain evidence="7">ATCC BAA-682 / DSM 15412 / SJ</strain>
    </source>
</reference>
<dbReference type="InterPro" id="IPR042121">
    <property type="entry name" value="MutL_C_regsub"/>
</dbReference>
<evidence type="ECO:0000313" key="7">
    <source>
        <dbReference type="Proteomes" id="UP000008963"/>
    </source>
</evidence>
<evidence type="ECO:0000256" key="4">
    <source>
        <dbReference type="ARBA" id="ARBA00023204"/>
    </source>
</evidence>
<dbReference type="SMART" id="SM01340">
    <property type="entry name" value="DNA_mis_repair"/>
    <property type="match status" value="1"/>
</dbReference>
<accession>E1WXL2</accession>
<organism evidence="6 7">
    <name type="scientific">Halobacteriovorax marinus (strain ATCC BAA-682 / DSM 15412 / SJ)</name>
    <name type="common">Bacteriovorax marinus</name>
    <dbReference type="NCBI Taxonomy" id="862908"/>
    <lineage>
        <taxon>Bacteria</taxon>
        <taxon>Pseudomonadati</taxon>
        <taxon>Bdellovibrionota</taxon>
        <taxon>Bacteriovoracia</taxon>
        <taxon>Bacteriovoracales</taxon>
        <taxon>Halobacteriovoraceae</taxon>
        <taxon>Halobacteriovorax</taxon>
    </lineage>
</organism>
<dbReference type="InterPro" id="IPR002099">
    <property type="entry name" value="MutL/Mlh/PMS"/>
</dbReference>
<dbReference type="InterPro" id="IPR037198">
    <property type="entry name" value="MutL_C_sf"/>
</dbReference>
<dbReference type="PATRIC" id="fig|862908.3.peg.2630"/>
<dbReference type="GO" id="GO:0016887">
    <property type="term" value="F:ATP hydrolysis activity"/>
    <property type="evidence" value="ECO:0007669"/>
    <property type="project" value="InterPro"/>
</dbReference>
<dbReference type="GO" id="GO:0032300">
    <property type="term" value="C:mismatch repair complex"/>
    <property type="evidence" value="ECO:0007669"/>
    <property type="project" value="InterPro"/>
</dbReference>
<dbReference type="Gene3D" id="3.30.565.10">
    <property type="entry name" value="Histidine kinase-like ATPase, C-terminal domain"/>
    <property type="match status" value="1"/>
</dbReference>
<name>E1WXL2_HALMS</name>
<dbReference type="KEGG" id="bmx:BMS_2754"/>
<dbReference type="eggNOG" id="COG0323">
    <property type="taxonomic scope" value="Bacteria"/>
</dbReference>
<dbReference type="HOGENOM" id="CLU_004131_4_3_7"/>
<dbReference type="OrthoDB" id="5287384at2"/>
<dbReference type="NCBIfam" id="TIGR00585">
    <property type="entry name" value="mutl"/>
    <property type="match status" value="1"/>
</dbReference>
<dbReference type="SUPFAM" id="SSF55874">
    <property type="entry name" value="ATPase domain of HSP90 chaperone/DNA topoisomerase II/histidine kinase"/>
    <property type="match status" value="1"/>
</dbReference>
<dbReference type="Gene3D" id="3.30.1370.100">
    <property type="entry name" value="MutL, C-terminal domain, regulatory subdomain"/>
    <property type="match status" value="1"/>
</dbReference>
<dbReference type="InterPro" id="IPR014790">
    <property type="entry name" value="MutL_C"/>
</dbReference>
<gene>
    <name evidence="6" type="primary">mutL</name>
    <name evidence="6" type="ordered locus">BMS_2754</name>
</gene>
<evidence type="ECO:0000256" key="2">
    <source>
        <dbReference type="ARBA" id="ARBA00021975"/>
    </source>
</evidence>
<dbReference type="EMBL" id="FQ312005">
    <property type="protein sequence ID" value="CBW27530.1"/>
    <property type="molecule type" value="Genomic_DNA"/>
</dbReference>
<dbReference type="Pfam" id="PF08676">
    <property type="entry name" value="MutL_C"/>
    <property type="match status" value="1"/>
</dbReference>
<dbReference type="InterPro" id="IPR014762">
    <property type="entry name" value="DNA_mismatch_repair_CS"/>
</dbReference>
<dbReference type="InterPro" id="IPR013507">
    <property type="entry name" value="DNA_mismatch_S5_2-like"/>
</dbReference>
<dbReference type="Pfam" id="PF13589">
    <property type="entry name" value="HATPase_c_3"/>
    <property type="match status" value="1"/>
</dbReference>
<protein>
    <recommendedName>
        <fullName evidence="2">DNA mismatch repair protein MutL</fullName>
    </recommendedName>
</protein>
<dbReference type="PANTHER" id="PTHR10073:SF12">
    <property type="entry name" value="DNA MISMATCH REPAIR PROTEIN MLH1"/>
    <property type="match status" value="1"/>
</dbReference>
<dbReference type="SUPFAM" id="SSF118116">
    <property type="entry name" value="DNA mismatch repair protein MutL"/>
    <property type="match status" value="1"/>
</dbReference>
<dbReference type="RefSeq" id="WP_014245304.1">
    <property type="nucleotide sequence ID" value="NC_016620.1"/>
</dbReference>
<evidence type="ECO:0000259" key="5">
    <source>
        <dbReference type="SMART" id="SM01340"/>
    </source>
</evidence>
<dbReference type="InterPro" id="IPR038973">
    <property type="entry name" value="MutL/Mlh/Pms-like"/>
</dbReference>
<proteinExistence type="inferred from homology"/>
<dbReference type="InterPro" id="IPR036890">
    <property type="entry name" value="HATPase_C_sf"/>
</dbReference>
<dbReference type="PROSITE" id="PS00058">
    <property type="entry name" value="DNA_MISMATCH_REPAIR_1"/>
    <property type="match status" value="1"/>
</dbReference>
<dbReference type="CDD" id="cd16926">
    <property type="entry name" value="HATPase_MutL-MLH-PMS-like"/>
    <property type="match status" value="1"/>
</dbReference>
<dbReference type="CDD" id="cd00782">
    <property type="entry name" value="MutL_Trans"/>
    <property type="match status" value="1"/>
</dbReference>
<dbReference type="GO" id="GO:0030983">
    <property type="term" value="F:mismatched DNA binding"/>
    <property type="evidence" value="ECO:0007669"/>
    <property type="project" value="InterPro"/>
</dbReference>
<evidence type="ECO:0000313" key="6">
    <source>
        <dbReference type="EMBL" id="CBW27530.1"/>
    </source>
</evidence>
<dbReference type="InterPro" id="IPR014721">
    <property type="entry name" value="Ribsml_uS5_D2-typ_fold_subgr"/>
</dbReference>
<keyword evidence="3" id="KW-0227">DNA damage</keyword>